<feature type="transmembrane region" description="Helical" evidence="2">
    <location>
        <begin position="181"/>
        <end position="200"/>
    </location>
</feature>
<dbReference type="PANTHER" id="PTHR43156">
    <property type="entry name" value="STAGE II SPORULATION PROTEIN E-RELATED"/>
    <property type="match status" value="1"/>
</dbReference>
<dbReference type="InterPro" id="IPR001932">
    <property type="entry name" value="PPM-type_phosphatase-like_dom"/>
</dbReference>
<dbReference type="STRING" id="1513793.SAMN06296036_104125"/>
<proteinExistence type="predicted"/>
<dbReference type="InterPro" id="IPR036457">
    <property type="entry name" value="PPM-type-like_dom_sf"/>
</dbReference>
<accession>A0A1Y6BJ11</accession>
<dbReference type="InterPro" id="IPR052016">
    <property type="entry name" value="Bact_Sigma-Reg"/>
</dbReference>
<dbReference type="Proteomes" id="UP000192907">
    <property type="component" value="Unassembled WGS sequence"/>
</dbReference>
<dbReference type="RefSeq" id="WP_132316817.1">
    <property type="nucleotide sequence ID" value="NZ_FWZT01000004.1"/>
</dbReference>
<sequence>MSAKYYIVVFLFYMLSSNGWGAIAIDDSFGGGLIGNKLEVLEDPSANLTLAEVVERDFSAVSFAAPVYGYSESAFWFKGLLINDSSEPKNLVLNIGTAWIDHITLYSRSGEQAWHSQTTGIYYPIAKRPIPESQPALALTLPATSQTDIYLRIASSDALILPIYLRTEAQFQSYLRFKEHLYGAFSGLMILAAVYGLIFFSFTLNKAYLAYAINVFVWFFMFFHLDGYATEIFWKDNLWLNKYLNVLVVCFAMFFGTQFAILILETQQRSRLVYRISIGWMVMVAITGFTCTLAPYAPLMEFTAALGLAFPVVILINGIVAVKAGSMVGKFFLVSWGSPAISIVLFNSSLLGLIPSNELTQFYLHIGVFGEVILLSLTLAYHLRTATKEASNAKVIMETTAIVHTSLMKEAIPQDQIELHFRHKPCEISGGDLYNCLIDPRGKFIYIVIADVSGHGIPASIIASAFLGALDSAIDQLRSSDLSLEDSCQSVTKTVNRVMSRYYQQTNHFASMAMVGIDSLSGSTCYINAGHRALIHKSHSKCQPLLGRGSVMGMFEDSQWQSRTLQLQAGDMLLLFTDGLLENQIGDKAFLKERDLFRAIKNAHTVESLLNEVWDQHRLDKLPMEDDMTLIAVEVVKPFDRQLTQIG</sequence>
<keyword evidence="5" id="KW-1185">Reference proteome</keyword>
<protein>
    <submittedName>
        <fullName evidence="4">7TMR-DISM extracellular 2</fullName>
    </submittedName>
</protein>
<dbReference type="Gene3D" id="2.60.40.2380">
    <property type="match status" value="1"/>
</dbReference>
<dbReference type="AlphaFoldDB" id="A0A1Y6BJ11"/>
<dbReference type="Pfam" id="PF07695">
    <property type="entry name" value="7TMR-DISM_7TM"/>
    <property type="match status" value="1"/>
</dbReference>
<evidence type="ECO:0000256" key="1">
    <source>
        <dbReference type="ARBA" id="ARBA00022801"/>
    </source>
</evidence>
<keyword evidence="1" id="KW-0378">Hydrolase</keyword>
<feature type="transmembrane region" description="Helical" evidence="2">
    <location>
        <begin position="276"/>
        <end position="296"/>
    </location>
</feature>
<dbReference type="Pfam" id="PF07696">
    <property type="entry name" value="7TMR-DISMED2"/>
    <property type="match status" value="1"/>
</dbReference>
<feature type="transmembrane region" description="Helical" evidence="2">
    <location>
        <begin position="207"/>
        <end position="223"/>
    </location>
</feature>
<keyword evidence="2" id="KW-0812">Transmembrane</keyword>
<dbReference type="GO" id="GO:0016791">
    <property type="term" value="F:phosphatase activity"/>
    <property type="evidence" value="ECO:0007669"/>
    <property type="project" value="TreeGrafter"/>
</dbReference>
<organism evidence="4 5">
    <name type="scientific">Pseudobacteriovorax antillogorgiicola</name>
    <dbReference type="NCBI Taxonomy" id="1513793"/>
    <lineage>
        <taxon>Bacteria</taxon>
        <taxon>Pseudomonadati</taxon>
        <taxon>Bdellovibrionota</taxon>
        <taxon>Oligoflexia</taxon>
        <taxon>Oligoflexales</taxon>
        <taxon>Pseudobacteriovoracaceae</taxon>
        <taxon>Pseudobacteriovorax</taxon>
    </lineage>
</organism>
<dbReference type="OrthoDB" id="974992at2"/>
<gene>
    <name evidence="4" type="ORF">SAMN06296036_104125</name>
</gene>
<dbReference type="InterPro" id="IPR011622">
    <property type="entry name" value="7TMR_DISM_rcpt_extracell_dom2"/>
</dbReference>
<evidence type="ECO:0000256" key="2">
    <source>
        <dbReference type="SAM" id="Phobius"/>
    </source>
</evidence>
<dbReference type="Pfam" id="PF07228">
    <property type="entry name" value="SpoIIE"/>
    <property type="match status" value="1"/>
</dbReference>
<dbReference type="EMBL" id="FWZT01000004">
    <property type="protein sequence ID" value="SMF06325.1"/>
    <property type="molecule type" value="Genomic_DNA"/>
</dbReference>
<dbReference type="InterPro" id="IPR011623">
    <property type="entry name" value="7TMR_DISM_rcpt_extracell_dom1"/>
</dbReference>
<feature type="transmembrane region" description="Helical" evidence="2">
    <location>
        <begin position="331"/>
        <end position="350"/>
    </location>
</feature>
<keyword evidence="2" id="KW-1133">Transmembrane helix</keyword>
<feature type="transmembrane region" description="Helical" evidence="2">
    <location>
        <begin position="362"/>
        <end position="383"/>
    </location>
</feature>
<dbReference type="SUPFAM" id="SSF81606">
    <property type="entry name" value="PP2C-like"/>
    <property type="match status" value="1"/>
</dbReference>
<evidence type="ECO:0000259" key="3">
    <source>
        <dbReference type="SMART" id="SM00331"/>
    </source>
</evidence>
<feature type="transmembrane region" description="Helical" evidence="2">
    <location>
        <begin position="302"/>
        <end position="322"/>
    </location>
</feature>
<keyword evidence="2" id="KW-0472">Membrane</keyword>
<name>A0A1Y6BJ11_9BACT</name>
<dbReference type="PANTHER" id="PTHR43156:SF14">
    <property type="entry name" value="PHOSPHOSERINE PHOSPHATASE RSBP"/>
    <property type="match status" value="1"/>
</dbReference>
<reference evidence="5" key="1">
    <citation type="submission" date="2017-04" db="EMBL/GenBank/DDBJ databases">
        <authorList>
            <person name="Varghese N."/>
            <person name="Submissions S."/>
        </authorList>
    </citation>
    <scope>NUCLEOTIDE SEQUENCE [LARGE SCALE GENOMIC DNA]</scope>
    <source>
        <strain evidence="5">RKEM611</strain>
    </source>
</reference>
<evidence type="ECO:0000313" key="5">
    <source>
        <dbReference type="Proteomes" id="UP000192907"/>
    </source>
</evidence>
<dbReference type="SMART" id="SM00331">
    <property type="entry name" value="PP2C_SIG"/>
    <property type="match status" value="1"/>
</dbReference>
<feature type="domain" description="PPM-type phosphatase" evidence="3">
    <location>
        <begin position="414"/>
        <end position="635"/>
    </location>
</feature>
<dbReference type="Gene3D" id="3.60.40.10">
    <property type="entry name" value="PPM-type phosphatase domain"/>
    <property type="match status" value="1"/>
</dbReference>
<evidence type="ECO:0000313" key="4">
    <source>
        <dbReference type="EMBL" id="SMF06325.1"/>
    </source>
</evidence>
<feature type="transmembrane region" description="Helical" evidence="2">
    <location>
        <begin position="243"/>
        <end position="264"/>
    </location>
</feature>